<dbReference type="OrthoDB" id="5582218at2759"/>
<dbReference type="SMART" id="SM00313">
    <property type="entry name" value="PXA"/>
    <property type="match status" value="1"/>
</dbReference>
<evidence type="ECO:0000256" key="1">
    <source>
        <dbReference type="SAM" id="MobiDB-lite"/>
    </source>
</evidence>
<gene>
    <name evidence="3" type="ORF">WICMUC_002459</name>
</gene>
<feature type="region of interest" description="Disordered" evidence="1">
    <location>
        <begin position="29"/>
        <end position="49"/>
    </location>
</feature>
<dbReference type="Proteomes" id="UP000769528">
    <property type="component" value="Unassembled WGS sequence"/>
</dbReference>
<dbReference type="EMBL" id="JAEUBF010000694">
    <property type="protein sequence ID" value="KAH3675889.1"/>
    <property type="molecule type" value="Genomic_DNA"/>
</dbReference>
<comment type="caution">
    <text evidence="3">The sequence shown here is derived from an EMBL/GenBank/DDBJ whole genome shotgun (WGS) entry which is preliminary data.</text>
</comment>
<dbReference type="PANTHER" id="PTHR22775">
    <property type="entry name" value="SORTING NEXIN"/>
    <property type="match status" value="1"/>
</dbReference>
<dbReference type="InterPro" id="IPR003114">
    <property type="entry name" value="Phox_assoc"/>
</dbReference>
<evidence type="ECO:0000313" key="3">
    <source>
        <dbReference type="EMBL" id="KAH3675889.1"/>
    </source>
</evidence>
<dbReference type="Pfam" id="PF02194">
    <property type="entry name" value="PXA"/>
    <property type="match status" value="1"/>
</dbReference>
<feature type="domain" description="PXA" evidence="2">
    <location>
        <begin position="91"/>
        <end position="265"/>
    </location>
</feature>
<reference evidence="3" key="2">
    <citation type="submission" date="2021-01" db="EMBL/GenBank/DDBJ databases">
        <authorList>
            <person name="Schikora-Tamarit M.A."/>
        </authorList>
    </citation>
    <scope>NUCLEOTIDE SEQUENCE</scope>
    <source>
        <strain evidence="3">CBS6341</strain>
    </source>
</reference>
<proteinExistence type="predicted"/>
<protein>
    <recommendedName>
        <fullName evidence="2">PXA domain-containing protein</fullName>
    </recommendedName>
</protein>
<evidence type="ECO:0000313" key="4">
    <source>
        <dbReference type="Proteomes" id="UP000769528"/>
    </source>
</evidence>
<evidence type="ECO:0000259" key="2">
    <source>
        <dbReference type="PROSITE" id="PS51207"/>
    </source>
</evidence>
<dbReference type="PANTHER" id="PTHR22775:SF3">
    <property type="entry name" value="SORTING NEXIN-13"/>
    <property type="match status" value="1"/>
</dbReference>
<organism evidence="3 4">
    <name type="scientific">Wickerhamomyces mucosus</name>
    <dbReference type="NCBI Taxonomy" id="1378264"/>
    <lineage>
        <taxon>Eukaryota</taxon>
        <taxon>Fungi</taxon>
        <taxon>Dikarya</taxon>
        <taxon>Ascomycota</taxon>
        <taxon>Saccharomycotina</taxon>
        <taxon>Saccharomycetes</taxon>
        <taxon>Phaffomycetales</taxon>
        <taxon>Wickerhamomycetaceae</taxon>
        <taxon>Wickerhamomyces</taxon>
    </lineage>
</organism>
<sequence length="477" mass="55600">MSVNTKKPTISKTRIVKLKSYTRVKTKSKTNLADISPSPSSESLGRVTNQKTRPNIIKSSPEYLNHLIRKLFFPHLDCTTYHDILPSLTSSNKIDLYLYPFLGLLIRNFINRWYERITDDQEFVNELITTVSSITRKLETKLKKVDLIELLLDDLPLIFEEHLKTYRKIHSELGSTFLPFDTINSAFDHLQNHRALTNDPKEEYYYLKILSNMIVQKLLPDKDSTLVLTFVNDLLGDMLLKQIIEKISQPYQMFEILTKICEIIVDEDEKTENPYVEVVHEPISVKAKKVLSSLSHFIAYTTSINSIEKQSPTIVSSLHVFTFLDNFFQIHTYRPVLYSTLCSLARLLKNSYANHFSINLITNTFIKMLGSEDLFCKIFEVARENMFPQDDIMGAPRIEPDLQELEAIRKTTKESLRKVLIKYSYLTKFLICDDLTLELDDILEDFLTSFEKRRLNKHLAYRILDLVILRLFPEFSV</sequence>
<dbReference type="GO" id="GO:0035091">
    <property type="term" value="F:phosphatidylinositol binding"/>
    <property type="evidence" value="ECO:0007669"/>
    <property type="project" value="TreeGrafter"/>
</dbReference>
<dbReference type="AlphaFoldDB" id="A0A9P8TEJ0"/>
<name>A0A9P8TEJ0_9ASCO</name>
<keyword evidence="4" id="KW-1185">Reference proteome</keyword>
<dbReference type="PROSITE" id="PS51207">
    <property type="entry name" value="PXA"/>
    <property type="match status" value="1"/>
</dbReference>
<reference evidence="3" key="1">
    <citation type="journal article" date="2021" name="Open Biol.">
        <title>Shared evolutionary footprints suggest mitochondrial oxidative damage underlies multiple complex I losses in fungi.</title>
        <authorList>
            <person name="Schikora-Tamarit M.A."/>
            <person name="Marcet-Houben M."/>
            <person name="Nosek J."/>
            <person name="Gabaldon T."/>
        </authorList>
    </citation>
    <scope>NUCLEOTIDE SEQUENCE</scope>
    <source>
        <strain evidence="3">CBS6341</strain>
    </source>
</reference>
<accession>A0A9P8TEJ0</accession>